<feature type="transmembrane region" description="Helical" evidence="5">
    <location>
        <begin position="498"/>
        <end position="515"/>
    </location>
</feature>
<gene>
    <name evidence="8" type="primary">LOC102508316</name>
</gene>
<feature type="transmembrane region" description="Helical" evidence="5">
    <location>
        <begin position="432"/>
        <end position="454"/>
    </location>
</feature>
<sequence>MAFQELLDQVGGLGRFQILQMIFLFVSNLIVYPHVVLENFTAAVPGHRCWVPILDNDTDSANGTGTLSQDALLKISIPLDSNGRPENCRRFRHPQWQLLHLNGTFPNMTELDMEPCVDGWVYDRSSFSSTIVNEWGLVCEFQSLNSVAKFLVMAGMTVGSIICNYLSDRFGRKLVLKWCLLQLAIVDTCAAFAPNFLVYCILRFLAGVPITAIIVNSTMLIVEWVMPRFQAMGTALMFCTYGMGFITIGSLAFAIQDWCTLQLAISVPLFVIFLSSRWLVESARWLIIANKPKEGLKKLRKVAHRNGRKNAGDILTIEVVRSTMQEELEAAQTRPSMFDLFRTPNLRKRICLLCFVRFVISIPTFGLLLHLQHVEGNIFLLQILTGIANFAGNFVTFFALNHLGRRVSQILFILLLAIPILAQTFIPQEMQILFMVLTVLAVGGSCGTFTSSVSHGFELMPTVLRVTATGIAGIAGNTGAALAPLIMMLAVYSPKLPWIIYGVSPILGGLVVPLLPETRNQPLPESIQDVEKERKVSRKAKQEGTFMKVAQV</sequence>
<feature type="transmembrane region" description="Helical" evidence="5">
    <location>
        <begin position="204"/>
        <end position="222"/>
    </location>
</feature>
<keyword evidence="2 5" id="KW-0812">Transmembrane</keyword>
<comment type="subcellular location">
    <subcellularLocation>
        <location evidence="1">Basolateral cell membrane</location>
        <topology evidence="1">Multi-pass membrane protein</topology>
    </subcellularLocation>
</comment>
<evidence type="ECO:0000256" key="4">
    <source>
        <dbReference type="ARBA" id="ARBA00023136"/>
    </source>
</evidence>
<keyword evidence="3 5" id="KW-1133">Transmembrane helix</keyword>
<protein>
    <submittedName>
        <fullName evidence="8">Solute carrier family 22 member 9 isoform X1</fullName>
    </submittedName>
</protein>
<dbReference type="InterPro" id="IPR036259">
    <property type="entry name" value="MFS_trans_sf"/>
</dbReference>
<evidence type="ECO:0000256" key="1">
    <source>
        <dbReference type="ARBA" id="ARBA00004554"/>
    </source>
</evidence>
<dbReference type="GO" id="GO:0022857">
    <property type="term" value="F:transmembrane transporter activity"/>
    <property type="evidence" value="ECO:0007669"/>
    <property type="project" value="InterPro"/>
</dbReference>
<dbReference type="SUPFAM" id="SSF103473">
    <property type="entry name" value="MFS general substrate transporter"/>
    <property type="match status" value="1"/>
</dbReference>
<feature type="transmembrane region" description="Helical" evidence="5">
    <location>
        <begin position="147"/>
        <end position="166"/>
    </location>
</feature>
<dbReference type="Proteomes" id="UP000694856">
    <property type="component" value="Chromosome 10"/>
</dbReference>
<evidence type="ECO:0000259" key="6">
    <source>
        <dbReference type="PROSITE" id="PS50850"/>
    </source>
</evidence>
<evidence type="ECO:0000256" key="5">
    <source>
        <dbReference type="SAM" id="Phobius"/>
    </source>
</evidence>
<feature type="domain" description="Major facilitator superfamily (MFS) profile" evidence="6">
    <location>
        <begin position="96"/>
        <end position="520"/>
    </location>
</feature>
<dbReference type="InterPro" id="IPR020846">
    <property type="entry name" value="MFS_dom"/>
</dbReference>
<dbReference type="FunFam" id="1.20.1250.20:FF:000023">
    <property type="entry name" value="Solute carrier family 22 member 6"/>
    <property type="match status" value="1"/>
</dbReference>
<feature type="transmembrane region" description="Helical" evidence="5">
    <location>
        <begin position="350"/>
        <end position="372"/>
    </location>
</feature>
<feature type="transmembrane region" description="Helical" evidence="5">
    <location>
        <begin position="407"/>
        <end position="426"/>
    </location>
</feature>
<dbReference type="PROSITE" id="PS50850">
    <property type="entry name" value="MFS"/>
    <property type="match status" value="1"/>
</dbReference>
<dbReference type="AlphaFoldDB" id="A0A8B6YLL1"/>
<dbReference type="InterPro" id="IPR011701">
    <property type="entry name" value="MFS"/>
</dbReference>
<feature type="transmembrane region" description="Helical" evidence="5">
    <location>
        <begin position="178"/>
        <end position="198"/>
    </location>
</feature>
<evidence type="ECO:0000313" key="7">
    <source>
        <dbReference type="Proteomes" id="UP000694856"/>
    </source>
</evidence>
<keyword evidence="7" id="KW-1185">Reference proteome</keyword>
<organism evidence="7 8">
    <name type="scientific">Camelus ferus</name>
    <name type="common">Wild bactrian camel</name>
    <name type="synonym">Camelus bactrianus ferus</name>
    <dbReference type="NCBI Taxonomy" id="419612"/>
    <lineage>
        <taxon>Eukaryota</taxon>
        <taxon>Metazoa</taxon>
        <taxon>Chordata</taxon>
        <taxon>Craniata</taxon>
        <taxon>Vertebrata</taxon>
        <taxon>Euteleostomi</taxon>
        <taxon>Mammalia</taxon>
        <taxon>Eutheria</taxon>
        <taxon>Laurasiatheria</taxon>
        <taxon>Artiodactyla</taxon>
        <taxon>Tylopoda</taxon>
        <taxon>Camelidae</taxon>
        <taxon>Camelus</taxon>
    </lineage>
</organism>
<dbReference type="KEGG" id="cfr:102508316"/>
<reference evidence="8" key="1">
    <citation type="submission" date="2025-08" db="UniProtKB">
        <authorList>
            <consortium name="RefSeq"/>
        </authorList>
    </citation>
    <scope>IDENTIFICATION</scope>
    <source>
        <tissue evidence="8">Ear skin</tissue>
    </source>
</reference>
<feature type="transmembrane region" description="Helical" evidence="5">
    <location>
        <begin position="261"/>
        <end position="280"/>
    </location>
</feature>
<dbReference type="PANTHER" id="PTHR24064">
    <property type="entry name" value="SOLUTE CARRIER FAMILY 22 MEMBER"/>
    <property type="match status" value="1"/>
</dbReference>
<evidence type="ECO:0000256" key="3">
    <source>
        <dbReference type="ARBA" id="ARBA00022989"/>
    </source>
</evidence>
<dbReference type="GO" id="GO:0016323">
    <property type="term" value="C:basolateral plasma membrane"/>
    <property type="evidence" value="ECO:0007669"/>
    <property type="project" value="UniProtKB-SubCell"/>
</dbReference>
<dbReference type="GeneID" id="102508316"/>
<dbReference type="Gene3D" id="1.20.1250.20">
    <property type="entry name" value="MFS general substrate transporter like domains"/>
    <property type="match status" value="1"/>
</dbReference>
<dbReference type="Pfam" id="PF07690">
    <property type="entry name" value="MFS_1"/>
    <property type="match status" value="1"/>
</dbReference>
<feature type="transmembrane region" description="Helical" evidence="5">
    <location>
        <begin position="378"/>
        <end position="400"/>
    </location>
</feature>
<name>A0A8B6YLL1_CAMFR</name>
<evidence type="ECO:0000313" key="8">
    <source>
        <dbReference type="RefSeq" id="XP_006191625.2"/>
    </source>
</evidence>
<keyword evidence="4 5" id="KW-0472">Membrane</keyword>
<evidence type="ECO:0000256" key="2">
    <source>
        <dbReference type="ARBA" id="ARBA00022692"/>
    </source>
</evidence>
<proteinExistence type="predicted"/>
<feature type="transmembrane region" description="Helical" evidence="5">
    <location>
        <begin position="466"/>
        <end position="492"/>
    </location>
</feature>
<accession>A0A8B6YLL1</accession>
<dbReference type="CDD" id="cd17374">
    <property type="entry name" value="MFS_OAT"/>
    <property type="match status" value="1"/>
</dbReference>
<dbReference type="RefSeq" id="XP_006191625.2">
    <property type="nucleotide sequence ID" value="XM_006191563.3"/>
</dbReference>
<feature type="transmembrane region" description="Helical" evidence="5">
    <location>
        <begin position="234"/>
        <end position="255"/>
    </location>
</feature>